<evidence type="ECO:0000256" key="1">
    <source>
        <dbReference type="SAM" id="Phobius"/>
    </source>
</evidence>
<keyword evidence="1" id="KW-0812">Transmembrane</keyword>
<dbReference type="AlphaFoldDB" id="A0A1H7KAR1"/>
<evidence type="ECO:0000313" key="2">
    <source>
        <dbReference type="EMBL" id="SEK83590.1"/>
    </source>
</evidence>
<name>A0A1H7KAR1_RUMAL</name>
<sequence>MASNKIKGLFLSEWYTMRGMFIAVSVMVICGLLSNVFMVAATGEASIGFLSIFGGMGVMLMASSFAYDGMKCIGTFKKSMPYSEHDIVLARFMPPVMIAVFELVFLPLGMIIGGLIHGSFSEGFAGQAAFVTVVNLFYVSVPVLTYYPLCFKFGYQKVQLFYSIFATILMSSSVVLSMTSITSMSDESGHSSTVDKAVHLSMPVSVCAVIIAVLAVLYVLAFRVSVKEYSKRDE</sequence>
<gene>
    <name evidence="2" type="ORF">SAMN05216469_106130</name>
</gene>
<dbReference type="Proteomes" id="UP000186015">
    <property type="component" value="Unassembled WGS sequence"/>
</dbReference>
<dbReference type="InterPro" id="IPR025699">
    <property type="entry name" value="ABC2_memb-like"/>
</dbReference>
<proteinExistence type="predicted"/>
<feature type="transmembrane region" description="Helical" evidence="1">
    <location>
        <begin position="21"/>
        <end position="41"/>
    </location>
</feature>
<evidence type="ECO:0000313" key="3">
    <source>
        <dbReference type="Proteomes" id="UP000186015"/>
    </source>
</evidence>
<dbReference type="RefSeq" id="WP_170844277.1">
    <property type="nucleotide sequence ID" value="NZ_FOAT01000006.1"/>
</dbReference>
<reference evidence="2 3" key="1">
    <citation type="submission" date="2016-10" db="EMBL/GenBank/DDBJ databases">
        <authorList>
            <person name="de Groot N.N."/>
        </authorList>
    </citation>
    <scope>NUCLEOTIDE SEQUENCE [LARGE SCALE GENOMIC DNA]</scope>
    <source>
        <strain evidence="2 3">KH2T6</strain>
    </source>
</reference>
<feature type="transmembrane region" description="Helical" evidence="1">
    <location>
        <begin position="128"/>
        <end position="149"/>
    </location>
</feature>
<keyword evidence="1" id="KW-1133">Transmembrane helix</keyword>
<protein>
    <submittedName>
        <fullName evidence="2">ABC-2 family transporter protein</fullName>
    </submittedName>
</protein>
<feature type="transmembrane region" description="Helical" evidence="1">
    <location>
        <begin position="47"/>
        <end position="67"/>
    </location>
</feature>
<dbReference type="EMBL" id="FOAT01000006">
    <property type="protein sequence ID" value="SEK83590.1"/>
    <property type="molecule type" value="Genomic_DNA"/>
</dbReference>
<feature type="transmembrane region" description="Helical" evidence="1">
    <location>
        <begin position="202"/>
        <end position="222"/>
    </location>
</feature>
<feature type="transmembrane region" description="Helical" evidence="1">
    <location>
        <begin position="88"/>
        <end position="116"/>
    </location>
</feature>
<accession>A0A1H7KAR1</accession>
<feature type="transmembrane region" description="Helical" evidence="1">
    <location>
        <begin position="161"/>
        <end position="182"/>
    </location>
</feature>
<organism evidence="2 3">
    <name type="scientific">Ruminococcus albus</name>
    <dbReference type="NCBI Taxonomy" id="1264"/>
    <lineage>
        <taxon>Bacteria</taxon>
        <taxon>Bacillati</taxon>
        <taxon>Bacillota</taxon>
        <taxon>Clostridia</taxon>
        <taxon>Eubacteriales</taxon>
        <taxon>Oscillospiraceae</taxon>
        <taxon>Ruminococcus</taxon>
    </lineage>
</organism>
<dbReference type="Pfam" id="PF13346">
    <property type="entry name" value="ABC2_membrane_5"/>
    <property type="match status" value="1"/>
</dbReference>
<keyword evidence="1" id="KW-0472">Membrane</keyword>